<dbReference type="PANTHER" id="PTHR30329">
    <property type="entry name" value="STATOR ELEMENT OF FLAGELLAR MOTOR COMPLEX"/>
    <property type="match status" value="1"/>
</dbReference>
<dbReference type="Gene3D" id="3.30.1330.60">
    <property type="entry name" value="OmpA-like domain"/>
    <property type="match status" value="1"/>
</dbReference>
<organism evidence="7 8">
    <name type="scientific">Acinetobacter guillouiae</name>
    <name type="common">Acinetobacter genomosp. 11</name>
    <dbReference type="NCBI Taxonomy" id="106649"/>
    <lineage>
        <taxon>Bacteria</taxon>
        <taxon>Pseudomonadati</taxon>
        <taxon>Pseudomonadota</taxon>
        <taxon>Gammaproteobacteria</taxon>
        <taxon>Moraxellales</taxon>
        <taxon>Moraxellaceae</taxon>
        <taxon>Acinetobacter</taxon>
    </lineage>
</organism>
<keyword evidence="2 6" id="KW-0732">Signal</keyword>
<dbReference type="EMBL" id="JAHWXT010000003">
    <property type="protein sequence ID" value="MCF0265143.1"/>
    <property type="molecule type" value="Genomic_DNA"/>
</dbReference>
<comment type="caution">
    <text evidence="7">The sequence shown here is derived from an EMBL/GenBank/DDBJ whole genome shotgun (WGS) entry which is preliminary data.</text>
</comment>
<dbReference type="CDD" id="cd07185">
    <property type="entry name" value="OmpA_C-like"/>
    <property type="match status" value="1"/>
</dbReference>
<dbReference type="InterPro" id="IPR037873">
    <property type="entry name" value="BamE-like"/>
</dbReference>
<evidence type="ECO:0000256" key="1">
    <source>
        <dbReference type="ARBA" id="ARBA00004442"/>
    </source>
</evidence>
<evidence type="ECO:0000256" key="6">
    <source>
        <dbReference type="SAM" id="SignalP"/>
    </source>
</evidence>
<dbReference type="PANTHER" id="PTHR30329:SF21">
    <property type="entry name" value="LIPOPROTEIN YIAD-RELATED"/>
    <property type="match status" value="1"/>
</dbReference>
<dbReference type="Pfam" id="PF04355">
    <property type="entry name" value="BamE"/>
    <property type="match status" value="1"/>
</dbReference>
<evidence type="ECO:0000256" key="2">
    <source>
        <dbReference type="ARBA" id="ARBA00022729"/>
    </source>
</evidence>
<reference evidence="7" key="1">
    <citation type="submission" date="2021-07" db="EMBL/GenBank/DDBJ databases">
        <authorList>
            <person name="Fernandez M."/>
            <person name="Pereira P."/>
            <person name="Torres Tejerizo G.A."/>
            <person name="Gonzalez P."/>
            <person name="Agostini E."/>
        </authorList>
    </citation>
    <scope>NUCLEOTIDE SEQUENCE</scope>
    <source>
        <strain evidence="7">SFC 500-1A</strain>
    </source>
</reference>
<evidence type="ECO:0000256" key="4">
    <source>
        <dbReference type="ARBA" id="ARBA00023237"/>
    </source>
</evidence>
<feature type="signal peptide" evidence="6">
    <location>
        <begin position="1"/>
        <end position="23"/>
    </location>
</feature>
<comment type="subcellular location">
    <subcellularLocation>
        <location evidence="1">Cell outer membrane</location>
    </subcellularLocation>
</comment>
<evidence type="ECO:0000256" key="5">
    <source>
        <dbReference type="PROSITE-ProRule" id="PRU00473"/>
    </source>
</evidence>
<protein>
    <submittedName>
        <fullName evidence="7">OmpA family protein</fullName>
    </submittedName>
</protein>
<name>A0A6A1RUI6_ACIGI</name>
<dbReference type="PROSITE" id="PS51123">
    <property type="entry name" value="OMPA_2"/>
    <property type="match status" value="1"/>
</dbReference>
<dbReference type="InterPro" id="IPR007450">
    <property type="entry name" value="BamE_dom"/>
</dbReference>
<dbReference type="SUPFAM" id="SSF103088">
    <property type="entry name" value="OmpA-like"/>
    <property type="match status" value="1"/>
</dbReference>
<evidence type="ECO:0000313" key="7">
    <source>
        <dbReference type="EMBL" id="MCF0265143.1"/>
    </source>
</evidence>
<keyword evidence="3 5" id="KW-0472">Membrane</keyword>
<proteinExistence type="predicted"/>
<gene>
    <name evidence="7" type="ORF">KW868_11835</name>
</gene>
<dbReference type="InterPro" id="IPR036737">
    <property type="entry name" value="OmpA-like_sf"/>
</dbReference>
<dbReference type="RefSeq" id="WP_004718885.1">
    <property type="nucleotide sequence ID" value="NZ_BBRY01000006.1"/>
</dbReference>
<accession>A0A6A1RUI6</accession>
<feature type="chain" id="PRO_5041129764" evidence="6">
    <location>
        <begin position="24"/>
        <end position="264"/>
    </location>
</feature>
<dbReference type="InterPro" id="IPR006665">
    <property type="entry name" value="OmpA-like"/>
</dbReference>
<evidence type="ECO:0000256" key="3">
    <source>
        <dbReference type="ARBA" id="ARBA00023136"/>
    </source>
</evidence>
<sequence>MKAFNKKIMFSVFSGLVMSLSHAAEVETSNTQEIHFPEVKDSYLKQVNRYEYDDVARLDKGLSKDQIRHVLGNPQFSEGLFAVKTWNYVLDVREPSSNQYKRCQLRIDFDKHYRSENLYWKGEQCQGLMAWGINNQSSTEQTALSPTGQSASVLFYFDHSDKSGVKNPEVISKIADQIKQTDGNSKIFVAGYTDRLGSFPYNQRLSAARANTVVNLLKQQGIPADQIQFSAENKTDVYQKCNGMNKKIQLVECLAPNRRVNITW</sequence>
<keyword evidence="4" id="KW-0998">Cell outer membrane</keyword>
<dbReference type="Proteomes" id="UP000887320">
    <property type="component" value="Unassembled WGS sequence"/>
</dbReference>
<dbReference type="AlphaFoldDB" id="A0A6A1RUI6"/>
<dbReference type="Pfam" id="PF00691">
    <property type="entry name" value="OmpA"/>
    <property type="match status" value="1"/>
</dbReference>
<evidence type="ECO:0000313" key="8">
    <source>
        <dbReference type="Proteomes" id="UP000887320"/>
    </source>
</evidence>
<dbReference type="InterPro" id="IPR006664">
    <property type="entry name" value="OMP_bac"/>
</dbReference>
<dbReference type="PRINTS" id="PR01021">
    <property type="entry name" value="OMPADOMAIN"/>
</dbReference>
<dbReference type="Gene3D" id="3.30.1450.10">
    <property type="match status" value="1"/>
</dbReference>
<dbReference type="InterPro" id="IPR050330">
    <property type="entry name" value="Bact_OuterMem_StrucFunc"/>
</dbReference>
<dbReference type="NCBIfam" id="NF047726">
    <property type="entry name" value="AutTranAdhPGAsTpgA"/>
    <property type="match status" value="1"/>
</dbReference>
<dbReference type="GO" id="GO:0009279">
    <property type="term" value="C:cell outer membrane"/>
    <property type="evidence" value="ECO:0007669"/>
    <property type="project" value="UniProtKB-SubCell"/>
</dbReference>